<proteinExistence type="inferred from homology"/>
<dbReference type="AlphaFoldDB" id="A0A7Y2Q144"/>
<keyword evidence="2" id="KW-0732">Signal</keyword>
<organism evidence="4 5">
    <name type="scientific">Microbacterium ulmi</name>
    <dbReference type="NCBI Taxonomy" id="179095"/>
    <lineage>
        <taxon>Bacteria</taxon>
        <taxon>Bacillati</taxon>
        <taxon>Actinomycetota</taxon>
        <taxon>Actinomycetes</taxon>
        <taxon>Micrococcales</taxon>
        <taxon>Microbacteriaceae</taxon>
        <taxon>Microbacterium</taxon>
    </lineage>
</organism>
<evidence type="ECO:0000313" key="5">
    <source>
        <dbReference type="Proteomes" id="UP000543598"/>
    </source>
</evidence>
<name>A0A7Y2Q144_9MICO</name>
<evidence type="ECO:0000313" key="4">
    <source>
        <dbReference type="EMBL" id="NNH03957.1"/>
    </source>
</evidence>
<evidence type="ECO:0000259" key="3">
    <source>
        <dbReference type="Pfam" id="PF13458"/>
    </source>
</evidence>
<dbReference type="InterPro" id="IPR028082">
    <property type="entry name" value="Peripla_BP_I"/>
</dbReference>
<feature type="domain" description="Leucine-binding protein" evidence="3">
    <location>
        <begin position="27"/>
        <end position="360"/>
    </location>
</feature>
<dbReference type="EMBL" id="JABEMB010000010">
    <property type="protein sequence ID" value="NNH03957.1"/>
    <property type="molecule type" value="Genomic_DNA"/>
</dbReference>
<evidence type="ECO:0000256" key="1">
    <source>
        <dbReference type="ARBA" id="ARBA00010062"/>
    </source>
</evidence>
<dbReference type="PANTHER" id="PTHR30483:SF6">
    <property type="entry name" value="PERIPLASMIC BINDING PROTEIN OF ABC TRANSPORTER FOR NATURAL AMINO ACIDS"/>
    <property type="match status" value="1"/>
</dbReference>
<sequence>MAVVATTSLFALAGCAGDAATGSSDDPITIGWSLQLSGPIGPGSEYMVTAAQKAVDDINEAGGVHVDGTSRPLELKVIDNRSEVPTVTDQTRSLILEDEVDALFGPVITEFSVAGAAIAEQYSIPYFISSSPIDGFRAANPSGWTYAWNLFSSEKTQAETAVAGMVAADSNKKVALFSDTSNDGVTQHDTYVAELETNGFEIVADATFPLNTTDFSAAVTEAKASGADIAIAITFPVDGGNLIKEFKAQQFAPKIAQFPKSADGALWPGIAGTLGVGALGTGTWGVEDRGEGAEELDAYMTDAGAPVPLIAQGAHYYALVQFYAAAIEAAGSTDPAAVNDVIPTLTVDTVSGPVHFTDENVSEIPVYTWQWTGTTAEDMTPVQVFPNIGTALVTPPPGLAG</sequence>
<protein>
    <submittedName>
        <fullName evidence="4">ABC transporter substrate-binding protein</fullName>
    </submittedName>
</protein>
<comment type="similarity">
    <text evidence="1">Belongs to the leucine-binding protein family.</text>
</comment>
<dbReference type="InterPro" id="IPR051010">
    <property type="entry name" value="BCAA_transport"/>
</dbReference>
<keyword evidence="5" id="KW-1185">Reference proteome</keyword>
<comment type="caution">
    <text evidence="4">The sequence shown here is derived from an EMBL/GenBank/DDBJ whole genome shotgun (WGS) entry which is preliminary data.</text>
</comment>
<dbReference type="InterPro" id="IPR028081">
    <property type="entry name" value="Leu-bd"/>
</dbReference>
<dbReference type="Pfam" id="PF13458">
    <property type="entry name" value="Peripla_BP_6"/>
    <property type="match status" value="1"/>
</dbReference>
<gene>
    <name evidence="4" type="ORF">HLA99_08855</name>
</gene>
<dbReference type="Proteomes" id="UP000543598">
    <property type="component" value="Unassembled WGS sequence"/>
</dbReference>
<accession>A0A7Y2Q144</accession>
<dbReference type="SUPFAM" id="SSF53822">
    <property type="entry name" value="Periplasmic binding protein-like I"/>
    <property type="match status" value="1"/>
</dbReference>
<dbReference type="RefSeq" id="WP_167035700.1">
    <property type="nucleotide sequence ID" value="NZ_BAAANA010000002.1"/>
</dbReference>
<reference evidence="4 5" key="1">
    <citation type="submission" date="2020-05" db="EMBL/GenBank/DDBJ databases">
        <title>MicrobeNet Type strains.</title>
        <authorList>
            <person name="Nicholson A.C."/>
        </authorList>
    </citation>
    <scope>NUCLEOTIDE SEQUENCE [LARGE SCALE GENOMIC DNA]</scope>
    <source>
        <strain evidence="4 5">JCM 14282</strain>
    </source>
</reference>
<dbReference type="Gene3D" id="3.40.50.2300">
    <property type="match status" value="2"/>
</dbReference>
<dbReference type="PANTHER" id="PTHR30483">
    <property type="entry name" value="LEUCINE-SPECIFIC-BINDING PROTEIN"/>
    <property type="match status" value="1"/>
</dbReference>
<evidence type="ECO:0000256" key="2">
    <source>
        <dbReference type="ARBA" id="ARBA00022729"/>
    </source>
</evidence>